<feature type="non-terminal residue" evidence="2">
    <location>
        <position position="117"/>
    </location>
</feature>
<evidence type="ECO:0000256" key="1">
    <source>
        <dbReference type="SAM" id="MobiDB-lite"/>
    </source>
</evidence>
<name>A0A1A8NAB7_9TELE</name>
<organism evidence="2">
    <name type="scientific">Nothobranchius rachovii</name>
    <name type="common">bluefin notho</name>
    <dbReference type="NCBI Taxonomy" id="451742"/>
    <lineage>
        <taxon>Eukaryota</taxon>
        <taxon>Metazoa</taxon>
        <taxon>Chordata</taxon>
        <taxon>Craniata</taxon>
        <taxon>Vertebrata</taxon>
        <taxon>Euteleostomi</taxon>
        <taxon>Actinopterygii</taxon>
        <taxon>Neopterygii</taxon>
        <taxon>Teleostei</taxon>
        <taxon>Neoteleostei</taxon>
        <taxon>Acanthomorphata</taxon>
        <taxon>Ovalentaria</taxon>
        <taxon>Atherinomorphae</taxon>
        <taxon>Cyprinodontiformes</taxon>
        <taxon>Nothobranchiidae</taxon>
        <taxon>Nothobranchius</taxon>
    </lineage>
</organism>
<reference evidence="2" key="1">
    <citation type="submission" date="2016-05" db="EMBL/GenBank/DDBJ databases">
        <authorList>
            <person name="Lavstsen T."/>
            <person name="Jespersen J.S."/>
        </authorList>
    </citation>
    <scope>NUCLEOTIDE SEQUENCE</scope>
    <source>
        <tissue evidence="2">Brain</tissue>
    </source>
</reference>
<protein>
    <submittedName>
        <fullName evidence="2">Uncharacterized protein</fullName>
    </submittedName>
</protein>
<dbReference type="AlphaFoldDB" id="A0A1A8NAB7"/>
<proteinExistence type="predicted"/>
<feature type="region of interest" description="Disordered" evidence="1">
    <location>
        <begin position="89"/>
        <end position="117"/>
    </location>
</feature>
<accession>A0A1A8NAB7</accession>
<reference evidence="2" key="2">
    <citation type="submission" date="2016-06" db="EMBL/GenBank/DDBJ databases">
        <title>The genome of a short-lived fish provides insights into sex chromosome evolution and the genetic control of aging.</title>
        <authorList>
            <person name="Reichwald K."/>
            <person name="Felder M."/>
            <person name="Petzold A."/>
            <person name="Koch P."/>
            <person name="Groth M."/>
            <person name="Platzer M."/>
        </authorList>
    </citation>
    <scope>NUCLEOTIDE SEQUENCE</scope>
    <source>
        <tissue evidence="2">Brain</tissue>
    </source>
</reference>
<gene>
    <name evidence="2" type="primary">Nfu_g_1_013539</name>
</gene>
<evidence type="ECO:0000313" key="2">
    <source>
        <dbReference type="EMBL" id="SBR65804.1"/>
    </source>
</evidence>
<feature type="non-terminal residue" evidence="2">
    <location>
        <position position="1"/>
    </location>
</feature>
<dbReference type="EMBL" id="HAEH01000894">
    <property type="protein sequence ID" value="SBR65804.1"/>
    <property type="molecule type" value="Transcribed_RNA"/>
</dbReference>
<sequence length="117" mass="13206">HHPAGELHLHKTFYTRQLLDVADGRSVMCNVKFNSVCPDRIVKAFKLQGAHCLPVTSMTAKKSFYEMATGNHNIQETWFMDLQFEREEDCRTHPLSTSTQEEAEATTPPAPQESGAE</sequence>